<evidence type="ECO:0000256" key="2">
    <source>
        <dbReference type="ARBA" id="ARBA00022692"/>
    </source>
</evidence>
<comment type="caution">
    <text evidence="6">The sequence shown here is derived from an EMBL/GenBank/DDBJ whole genome shotgun (WGS) entry which is preliminary data.</text>
</comment>
<dbReference type="Proteomes" id="UP001465755">
    <property type="component" value="Unassembled WGS sequence"/>
</dbReference>
<dbReference type="InterPro" id="IPR007568">
    <property type="entry name" value="RTA1"/>
</dbReference>
<evidence type="ECO:0000313" key="7">
    <source>
        <dbReference type="Proteomes" id="UP001465755"/>
    </source>
</evidence>
<evidence type="ECO:0000256" key="5">
    <source>
        <dbReference type="SAM" id="Phobius"/>
    </source>
</evidence>
<reference evidence="6 7" key="1">
    <citation type="journal article" date="2024" name="Nat. Commun.">
        <title>Phylogenomics reveals the evolutionary origins of lichenization in chlorophyte algae.</title>
        <authorList>
            <person name="Puginier C."/>
            <person name="Libourel C."/>
            <person name="Otte J."/>
            <person name="Skaloud P."/>
            <person name="Haon M."/>
            <person name="Grisel S."/>
            <person name="Petersen M."/>
            <person name="Berrin J.G."/>
            <person name="Delaux P.M."/>
            <person name="Dal Grande F."/>
            <person name="Keller J."/>
        </authorList>
    </citation>
    <scope>NUCLEOTIDE SEQUENCE [LARGE SCALE GENOMIC DNA]</scope>
    <source>
        <strain evidence="6 7">SAG 2036</strain>
    </source>
</reference>
<dbReference type="GO" id="GO:0016020">
    <property type="term" value="C:membrane"/>
    <property type="evidence" value="ECO:0007669"/>
    <property type="project" value="UniProtKB-SubCell"/>
</dbReference>
<dbReference type="PANTHER" id="PTHR31465">
    <property type="entry name" value="PROTEIN RTA1-RELATED"/>
    <property type="match status" value="1"/>
</dbReference>
<gene>
    <name evidence="6" type="ORF">WJX73_008822</name>
</gene>
<evidence type="ECO:0000256" key="3">
    <source>
        <dbReference type="ARBA" id="ARBA00022989"/>
    </source>
</evidence>
<keyword evidence="4 5" id="KW-0472">Membrane</keyword>
<feature type="transmembrane region" description="Helical" evidence="5">
    <location>
        <begin position="220"/>
        <end position="246"/>
    </location>
</feature>
<keyword evidence="3 5" id="KW-1133">Transmembrane helix</keyword>
<dbReference type="PANTHER" id="PTHR31465:SF1">
    <property type="entry name" value="PROTEIN RTA1-RELATED"/>
    <property type="match status" value="1"/>
</dbReference>
<dbReference type="Pfam" id="PF04479">
    <property type="entry name" value="RTA1"/>
    <property type="match status" value="1"/>
</dbReference>
<feature type="transmembrane region" description="Helical" evidence="5">
    <location>
        <begin position="183"/>
        <end position="208"/>
    </location>
</feature>
<evidence type="ECO:0000313" key="6">
    <source>
        <dbReference type="EMBL" id="KAK9813776.1"/>
    </source>
</evidence>
<feature type="transmembrane region" description="Helical" evidence="5">
    <location>
        <begin position="138"/>
        <end position="163"/>
    </location>
</feature>
<dbReference type="AlphaFoldDB" id="A0AAW1PJS7"/>
<feature type="transmembrane region" description="Helical" evidence="5">
    <location>
        <begin position="109"/>
        <end position="126"/>
    </location>
</feature>
<proteinExistence type="predicted"/>
<sequence>MRVVLENFRDTATGLQRLIRRQHAWSSIALSERHSGLMSAALLPAARRLLANRGYVDPNFPNPNGPGDASIIIYGYTPSLVLGVIGAVYFGLVSAATLAGILKLSWDTLIFLLGFGTVMEVVGYIFRCLSSQIDPYRVNFFVIQYFFIVVAPVFFAAAIYLCLQRLIWSAGPKISPLSPRAVFAIFLTLDIITILMQIAGAALIGVAESNGKDPNTANDILIAGLAIQSASFAVFLIILVVCVARLVGQRAGGTVDDHKHRESRQLFVLLLLVAVLVELRTAFRLAEAAEGVFSYLSTHEVFFGCLEFVPIALAVVPLLYLGWTTGLIMKCSKTAQTTLTPPQGSSHDAVPPAV</sequence>
<feature type="transmembrane region" description="Helical" evidence="5">
    <location>
        <begin position="301"/>
        <end position="323"/>
    </location>
</feature>
<accession>A0AAW1PJS7</accession>
<evidence type="ECO:0000256" key="1">
    <source>
        <dbReference type="ARBA" id="ARBA00004141"/>
    </source>
</evidence>
<evidence type="ECO:0000256" key="4">
    <source>
        <dbReference type="ARBA" id="ARBA00023136"/>
    </source>
</evidence>
<feature type="transmembrane region" description="Helical" evidence="5">
    <location>
        <begin position="80"/>
        <end position="102"/>
    </location>
</feature>
<feature type="transmembrane region" description="Helical" evidence="5">
    <location>
        <begin position="266"/>
        <end position="286"/>
    </location>
</feature>
<dbReference type="EMBL" id="JALJOQ010000003">
    <property type="protein sequence ID" value="KAK9813776.1"/>
    <property type="molecule type" value="Genomic_DNA"/>
</dbReference>
<comment type="subcellular location">
    <subcellularLocation>
        <location evidence="1">Membrane</location>
        <topology evidence="1">Multi-pass membrane protein</topology>
    </subcellularLocation>
</comment>
<keyword evidence="2 5" id="KW-0812">Transmembrane</keyword>
<name>A0AAW1PJS7_9CHLO</name>
<protein>
    <submittedName>
        <fullName evidence="6">Uncharacterized protein</fullName>
    </submittedName>
</protein>
<keyword evidence="7" id="KW-1185">Reference proteome</keyword>
<organism evidence="6 7">
    <name type="scientific">Symbiochloris irregularis</name>
    <dbReference type="NCBI Taxonomy" id="706552"/>
    <lineage>
        <taxon>Eukaryota</taxon>
        <taxon>Viridiplantae</taxon>
        <taxon>Chlorophyta</taxon>
        <taxon>core chlorophytes</taxon>
        <taxon>Trebouxiophyceae</taxon>
        <taxon>Trebouxiales</taxon>
        <taxon>Trebouxiaceae</taxon>
        <taxon>Symbiochloris</taxon>
    </lineage>
</organism>